<dbReference type="EMBL" id="KV878177">
    <property type="protein sequence ID" value="OJI89698.1"/>
    <property type="molecule type" value="Genomic_DNA"/>
</dbReference>
<proteinExistence type="predicted"/>
<dbReference type="Proteomes" id="UP000184304">
    <property type="component" value="Unassembled WGS sequence"/>
</dbReference>
<sequence>MVSSRLYKWKVEREIGQKEKKGGRGGQCACKHHVQGNHKHPVNGPTQPKRNGSRV</sequence>
<feature type="compositionally biased region" description="Polar residues" evidence="1">
    <location>
        <begin position="44"/>
        <end position="55"/>
    </location>
</feature>
<name>A0A1L9NK79_ASPTC</name>
<evidence type="ECO:0000313" key="3">
    <source>
        <dbReference type="Proteomes" id="UP000184304"/>
    </source>
</evidence>
<accession>A0A1L9NK79</accession>
<organism evidence="2 3">
    <name type="scientific">Aspergillus tubingensis (strain CBS 134.48)</name>
    <dbReference type="NCBI Taxonomy" id="767770"/>
    <lineage>
        <taxon>Eukaryota</taxon>
        <taxon>Fungi</taxon>
        <taxon>Dikarya</taxon>
        <taxon>Ascomycota</taxon>
        <taxon>Pezizomycotina</taxon>
        <taxon>Eurotiomycetes</taxon>
        <taxon>Eurotiomycetidae</taxon>
        <taxon>Eurotiales</taxon>
        <taxon>Aspergillaceae</taxon>
        <taxon>Aspergillus</taxon>
        <taxon>Aspergillus subgen. Circumdati</taxon>
    </lineage>
</organism>
<evidence type="ECO:0000256" key="1">
    <source>
        <dbReference type="SAM" id="MobiDB-lite"/>
    </source>
</evidence>
<dbReference type="VEuPathDB" id="FungiDB:ASPTUDRAFT_338673"/>
<evidence type="ECO:0000313" key="2">
    <source>
        <dbReference type="EMBL" id="OJI89698.1"/>
    </source>
</evidence>
<reference evidence="3" key="1">
    <citation type="journal article" date="2017" name="Genome Biol.">
        <title>Comparative genomics reveals high biological diversity and specific adaptations in the industrially and medically important fungal genus Aspergillus.</title>
        <authorList>
            <person name="de Vries R.P."/>
            <person name="Riley R."/>
            <person name="Wiebenga A."/>
            <person name="Aguilar-Osorio G."/>
            <person name="Amillis S."/>
            <person name="Uchima C.A."/>
            <person name="Anderluh G."/>
            <person name="Asadollahi M."/>
            <person name="Askin M."/>
            <person name="Barry K."/>
            <person name="Battaglia E."/>
            <person name="Bayram O."/>
            <person name="Benocci T."/>
            <person name="Braus-Stromeyer S.A."/>
            <person name="Caldana C."/>
            <person name="Canovas D."/>
            <person name="Cerqueira G.C."/>
            <person name="Chen F."/>
            <person name="Chen W."/>
            <person name="Choi C."/>
            <person name="Clum A."/>
            <person name="Dos Santos R.A."/>
            <person name="Damasio A.R."/>
            <person name="Diallinas G."/>
            <person name="Emri T."/>
            <person name="Fekete E."/>
            <person name="Flipphi M."/>
            <person name="Freyberg S."/>
            <person name="Gallo A."/>
            <person name="Gournas C."/>
            <person name="Habgood R."/>
            <person name="Hainaut M."/>
            <person name="Harispe M.L."/>
            <person name="Henrissat B."/>
            <person name="Hilden K.S."/>
            <person name="Hope R."/>
            <person name="Hossain A."/>
            <person name="Karabika E."/>
            <person name="Karaffa L."/>
            <person name="Karanyi Z."/>
            <person name="Krasevec N."/>
            <person name="Kuo A."/>
            <person name="Kusch H."/>
            <person name="LaButti K."/>
            <person name="Lagendijk E.L."/>
            <person name="Lapidus A."/>
            <person name="Levasseur A."/>
            <person name="Lindquist E."/>
            <person name="Lipzen A."/>
            <person name="Logrieco A.F."/>
            <person name="MacCabe A."/>
            <person name="Maekelae M.R."/>
            <person name="Malavazi I."/>
            <person name="Melin P."/>
            <person name="Meyer V."/>
            <person name="Mielnichuk N."/>
            <person name="Miskei M."/>
            <person name="Molnar A.P."/>
            <person name="Mule G."/>
            <person name="Ngan C.Y."/>
            <person name="Orejas M."/>
            <person name="Orosz E."/>
            <person name="Ouedraogo J.P."/>
            <person name="Overkamp K.M."/>
            <person name="Park H.-S."/>
            <person name="Perrone G."/>
            <person name="Piumi F."/>
            <person name="Punt P.J."/>
            <person name="Ram A.F."/>
            <person name="Ramon A."/>
            <person name="Rauscher S."/>
            <person name="Record E."/>
            <person name="Riano-Pachon D.M."/>
            <person name="Robert V."/>
            <person name="Roehrig J."/>
            <person name="Ruller R."/>
            <person name="Salamov A."/>
            <person name="Salih N.S."/>
            <person name="Samson R.A."/>
            <person name="Sandor E."/>
            <person name="Sanguinetti M."/>
            <person name="Schuetze T."/>
            <person name="Sepcic K."/>
            <person name="Shelest E."/>
            <person name="Sherlock G."/>
            <person name="Sophianopoulou V."/>
            <person name="Squina F.M."/>
            <person name="Sun H."/>
            <person name="Susca A."/>
            <person name="Todd R.B."/>
            <person name="Tsang A."/>
            <person name="Unkles S.E."/>
            <person name="van de Wiele N."/>
            <person name="van Rossen-Uffink D."/>
            <person name="Oliveira J.V."/>
            <person name="Vesth T.C."/>
            <person name="Visser J."/>
            <person name="Yu J.-H."/>
            <person name="Zhou M."/>
            <person name="Andersen M.R."/>
            <person name="Archer D.B."/>
            <person name="Baker S.E."/>
            <person name="Benoit I."/>
            <person name="Brakhage A.A."/>
            <person name="Braus G.H."/>
            <person name="Fischer R."/>
            <person name="Frisvad J.C."/>
            <person name="Goldman G.H."/>
            <person name="Houbraken J."/>
            <person name="Oakley B."/>
            <person name="Pocsi I."/>
            <person name="Scazzocchio C."/>
            <person name="Seiboth B."/>
            <person name="vanKuyk P.A."/>
            <person name="Wortman J."/>
            <person name="Dyer P.S."/>
            <person name="Grigoriev I.V."/>
        </authorList>
    </citation>
    <scope>NUCLEOTIDE SEQUENCE [LARGE SCALE GENOMIC DNA]</scope>
    <source>
        <strain evidence="3">CBS 134.48</strain>
    </source>
</reference>
<gene>
    <name evidence="2" type="ORF">ASPTUDRAFT_338673</name>
</gene>
<dbReference type="AlphaFoldDB" id="A0A1L9NK79"/>
<feature type="compositionally biased region" description="Basic residues" evidence="1">
    <location>
        <begin position="30"/>
        <end position="41"/>
    </location>
</feature>
<feature type="region of interest" description="Disordered" evidence="1">
    <location>
        <begin position="17"/>
        <end position="55"/>
    </location>
</feature>
<keyword evidence="3" id="KW-1185">Reference proteome</keyword>
<protein>
    <submittedName>
        <fullName evidence="2">Uncharacterized protein</fullName>
    </submittedName>
</protein>